<dbReference type="eggNOG" id="ENOG502T9MQ">
    <property type="taxonomic scope" value="Eukaryota"/>
</dbReference>
<evidence type="ECO:0000256" key="1">
    <source>
        <dbReference type="SAM" id="MobiDB-lite"/>
    </source>
</evidence>
<dbReference type="GO" id="GO:0047372">
    <property type="term" value="F:monoacylglycerol lipase activity"/>
    <property type="evidence" value="ECO:0007669"/>
    <property type="project" value="TreeGrafter"/>
</dbReference>
<name>H6BYL4_EXODN</name>
<feature type="domain" description="AB hydrolase-1" evidence="2">
    <location>
        <begin position="141"/>
        <end position="384"/>
    </location>
</feature>
<dbReference type="STRING" id="858893.H6BYL4"/>
<dbReference type="PANTHER" id="PTHR43798:SF33">
    <property type="entry name" value="HYDROLASE, PUTATIVE (AFU_ORTHOLOGUE AFUA_2G14860)-RELATED"/>
    <property type="match status" value="1"/>
</dbReference>
<dbReference type="Proteomes" id="UP000007304">
    <property type="component" value="Unassembled WGS sequence"/>
</dbReference>
<dbReference type="AlphaFoldDB" id="H6BYL4"/>
<dbReference type="InterPro" id="IPR000073">
    <property type="entry name" value="AB_hydrolase_1"/>
</dbReference>
<feature type="region of interest" description="Disordered" evidence="1">
    <location>
        <begin position="88"/>
        <end position="131"/>
    </location>
</feature>
<evidence type="ECO:0000313" key="3">
    <source>
        <dbReference type="EMBL" id="EHY56727.1"/>
    </source>
</evidence>
<dbReference type="InterPro" id="IPR029058">
    <property type="entry name" value="AB_hydrolase_fold"/>
</dbReference>
<evidence type="ECO:0000259" key="2">
    <source>
        <dbReference type="Pfam" id="PF12697"/>
    </source>
</evidence>
<gene>
    <name evidence="3" type="ORF">HMPREF1120_04796</name>
</gene>
<dbReference type="InParanoid" id="H6BYL4"/>
<dbReference type="HOGENOM" id="CLU_057358_0_0_1"/>
<feature type="compositionally biased region" description="Basic and acidic residues" evidence="1">
    <location>
        <begin position="112"/>
        <end position="122"/>
    </location>
</feature>
<protein>
    <recommendedName>
        <fullName evidence="2">AB hydrolase-1 domain-containing protein</fullName>
    </recommendedName>
</protein>
<reference evidence="3" key="1">
    <citation type="submission" date="2011-07" db="EMBL/GenBank/DDBJ databases">
        <title>The Genome Sequence of Exophiala (Wangiella) dermatitidis NIH/UT8656.</title>
        <authorList>
            <consortium name="The Broad Institute Genome Sequencing Platform"/>
            <person name="Cuomo C."/>
            <person name="Wang Z."/>
            <person name="Hunicke-Smith S."/>
            <person name="Szanislo P.J."/>
            <person name="Earl A."/>
            <person name="Young S.K."/>
            <person name="Zeng Q."/>
            <person name="Gargeya S."/>
            <person name="Fitzgerald M."/>
            <person name="Haas B."/>
            <person name="Abouelleil A."/>
            <person name="Alvarado L."/>
            <person name="Arachchi H.M."/>
            <person name="Berlin A."/>
            <person name="Brown A."/>
            <person name="Chapman S.B."/>
            <person name="Chen Z."/>
            <person name="Dunbar C."/>
            <person name="Freedman E."/>
            <person name="Gearin G."/>
            <person name="Gellesch M."/>
            <person name="Goldberg J."/>
            <person name="Griggs A."/>
            <person name="Gujja S."/>
            <person name="Heiman D."/>
            <person name="Howarth C."/>
            <person name="Larson L."/>
            <person name="Lui A."/>
            <person name="MacDonald P.J.P."/>
            <person name="Montmayeur A."/>
            <person name="Murphy C."/>
            <person name="Neiman D."/>
            <person name="Pearson M."/>
            <person name="Priest M."/>
            <person name="Roberts A."/>
            <person name="Saif S."/>
            <person name="Shea T."/>
            <person name="Shenoy N."/>
            <person name="Sisk P."/>
            <person name="Stolte C."/>
            <person name="Sykes S."/>
            <person name="Wortman J."/>
            <person name="Nusbaum C."/>
            <person name="Birren B."/>
        </authorList>
    </citation>
    <scope>NUCLEOTIDE SEQUENCE</scope>
    <source>
        <strain evidence="3">NIH/UT8656</strain>
    </source>
</reference>
<dbReference type="SUPFAM" id="SSF53474">
    <property type="entry name" value="alpha/beta-Hydrolases"/>
    <property type="match status" value="1"/>
</dbReference>
<sequence>MRTGILSLSRALSCKPTLLEISGKCKLIGWPLSTSASTTTNSNNSLVVRRNLNIRHSLVPVRSICYSCDHNNPNSKQSTILKISPSHQKPLATPLRGPQPSPMQEAASASSEADRQQPEPQKDGPSLAFESLSPDATGPTILLIHGAFTTGRDWDLVTPYLTSTSSTSTSPSSNSYHILVPDLPGHGRSRTITPFSVSYSAHLLRQLIVNHAHNGIAHVVGHSLGAHVAIRLASQYPEVVSRLLVSGFEVFPTPTGPSSRLSGLLPYAVWTSQRLENCVPRFVVRWLMDGADIRNIDTSFCTLALCRQICEPMSDNEKWPEPWPSPTLVIAAGKAGVLLPTSDHPHDAKRLADIGMQLCPETKAVTHPKMRHPWNRQDPSLFADTVRAWVENRPLPDGFVDL</sequence>
<dbReference type="VEuPathDB" id="FungiDB:HMPREF1120_04796"/>
<dbReference type="PANTHER" id="PTHR43798">
    <property type="entry name" value="MONOACYLGLYCEROL LIPASE"/>
    <property type="match status" value="1"/>
</dbReference>
<dbReference type="Pfam" id="PF12697">
    <property type="entry name" value="Abhydrolase_6"/>
    <property type="match status" value="1"/>
</dbReference>
<dbReference type="EMBL" id="JH226133">
    <property type="protein sequence ID" value="EHY56727.1"/>
    <property type="molecule type" value="Genomic_DNA"/>
</dbReference>
<dbReference type="GO" id="GO:0046464">
    <property type="term" value="P:acylglycerol catabolic process"/>
    <property type="evidence" value="ECO:0007669"/>
    <property type="project" value="TreeGrafter"/>
</dbReference>
<dbReference type="InterPro" id="IPR050266">
    <property type="entry name" value="AB_hydrolase_sf"/>
</dbReference>
<dbReference type="Gene3D" id="3.40.50.1820">
    <property type="entry name" value="alpha/beta hydrolase"/>
    <property type="match status" value="1"/>
</dbReference>
<dbReference type="GeneID" id="20309435"/>
<keyword evidence="4" id="KW-1185">Reference proteome</keyword>
<accession>H6BYL4</accession>
<evidence type="ECO:0000313" key="4">
    <source>
        <dbReference type="Proteomes" id="UP000007304"/>
    </source>
</evidence>
<dbReference type="RefSeq" id="XP_009157188.1">
    <property type="nucleotide sequence ID" value="XM_009158940.1"/>
</dbReference>
<dbReference type="GO" id="GO:0016020">
    <property type="term" value="C:membrane"/>
    <property type="evidence" value="ECO:0007669"/>
    <property type="project" value="TreeGrafter"/>
</dbReference>
<organism evidence="3 4">
    <name type="scientific">Exophiala dermatitidis (strain ATCC 34100 / CBS 525.76 / NIH/UT8656)</name>
    <name type="common">Black yeast</name>
    <name type="synonym">Wangiella dermatitidis</name>
    <dbReference type="NCBI Taxonomy" id="858893"/>
    <lineage>
        <taxon>Eukaryota</taxon>
        <taxon>Fungi</taxon>
        <taxon>Dikarya</taxon>
        <taxon>Ascomycota</taxon>
        <taxon>Pezizomycotina</taxon>
        <taxon>Eurotiomycetes</taxon>
        <taxon>Chaetothyriomycetidae</taxon>
        <taxon>Chaetothyriales</taxon>
        <taxon>Herpotrichiellaceae</taxon>
        <taxon>Exophiala</taxon>
    </lineage>
</organism>
<proteinExistence type="predicted"/>
<dbReference type="PRINTS" id="PR00111">
    <property type="entry name" value="ABHYDROLASE"/>
</dbReference>